<dbReference type="PANTHER" id="PTHR34846">
    <property type="entry name" value="4-CARBOXYMUCONOLACTONE DECARBOXYLASE FAMILY PROTEIN (AFU_ORTHOLOGUE AFUA_6G11590)"/>
    <property type="match status" value="1"/>
</dbReference>
<comment type="caution">
    <text evidence="2">The sequence shown here is derived from an EMBL/GenBank/DDBJ whole genome shotgun (WGS) entry which is preliminary data.</text>
</comment>
<dbReference type="RefSeq" id="WP_386386739.1">
    <property type="nucleotide sequence ID" value="NZ_JBHMBY010000042.1"/>
</dbReference>
<dbReference type="AlphaFoldDB" id="A0A918H0D1"/>
<dbReference type="InterPro" id="IPR029032">
    <property type="entry name" value="AhpD-like"/>
</dbReference>
<accession>A0A918H0D1</accession>
<evidence type="ECO:0000313" key="2">
    <source>
        <dbReference type="EMBL" id="GGT28397.1"/>
    </source>
</evidence>
<proteinExistence type="predicted"/>
<reference evidence="2" key="2">
    <citation type="submission" date="2020-09" db="EMBL/GenBank/DDBJ databases">
        <authorList>
            <person name="Sun Q."/>
            <person name="Ohkuma M."/>
        </authorList>
    </citation>
    <scope>NUCLEOTIDE SEQUENCE</scope>
    <source>
        <strain evidence="2">JCM 3172</strain>
    </source>
</reference>
<dbReference type="Proteomes" id="UP000619486">
    <property type="component" value="Unassembled WGS sequence"/>
</dbReference>
<keyword evidence="3" id="KW-1185">Reference proteome</keyword>
<organism evidence="2 3">
    <name type="scientific">Streptomyces purpureus</name>
    <dbReference type="NCBI Taxonomy" id="1951"/>
    <lineage>
        <taxon>Bacteria</taxon>
        <taxon>Bacillati</taxon>
        <taxon>Actinomycetota</taxon>
        <taxon>Actinomycetes</taxon>
        <taxon>Kitasatosporales</taxon>
        <taxon>Streptomycetaceae</taxon>
        <taxon>Streptomyces</taxon>
    </lineage>
</organism>
<dbReference type="Gene3D" id="1.20.1290.10">
    <property type="entry name" value="AhpD-like"/>
    <property type="match status" value="1"/>
</dbReference>
<name>A0A918H0D1_9ACTN</name>
<dbReference type="Pfam" id="PF02627">
    <property type="entry name" value="CMD"/>
    <property type="match status" value="1"/>
</dbReference>
<dbReference type="SUPFAM" id="SSF69118">
    <property type="entry name" value="AhpD-like"/>
    <property type="match status" value="1"/>
</dbReference>
<feature type="domain" description="Carboxymuconolactone decarboxylase-like" evidence="1">
    <location>
        <begin position="16"/>
        <end position="98"/>
    </location>
</feature>
<gene>
    <name evidence="2" type="ORF">GCM10014713_22530</name>
</gene>
<dbReference type="EMBL" id="BMQQ01000006">
    <property type="protein sequence ID" value="GGT28397.1"/>
    <property type="molecule type" value="Genomic_DNA"/>
</dbReference>
<evidence type="ECO:0000313" key="3">
    <source>
        <dbReference type="Proteomes" id="UP000619486"/>
    </source>
</evidence>
<dbReference type="GO" id="GO:0051920">
    <property type="term" value="F:peroxiredoxin activity"/>
    <property type="evidence" value="ECO:0007669"/>
    <property type="project" value="InterPro"/>
</dbReference>
<dbReference type="InterPro" id="IPR003779">
    <property type="entry name" value="CMD-like"/>
</dbReference>
<sequence length="163" mass="17767">MPVNFRQRVMVSTATPRTYEALTALEDSVRWDTALDDRLRLLTALRAVQLARCARTWSAQLEVALALGERPERLRELSAWRTSVLFAPEERAALALTESLTVLETGGVPDELYDEAERLLGTRGVIALVMSIALTNAVARIAVGVRAPGATAETAPSLQAVLR</sequence>
<reference evidence="2" key="1">
    <citation type="journal article" date="2014" name="Int. J. Syst. Evol. Microbiol.">
        <title>Complete genome sequence of Corynebacterium casei LMG S-19264T (=DSM 44701T), isolated from a smear-ripened cheese.</title>
        <authorList>
            <consortium name="US DOE Joint Genome Institute (JGI-PGF)"/>
            <person name="Walter F."/>
            <person name="Albersmeier A."/>
            <person name="Kalinowski J."/>
            <person name="Ruckert C."/>
        </authorList>
    </citation>
    <scope>NUCLEOTIDE SEQUENCE</scope>
    <source>
        <strain evidence="2">JCM 3172</strain>
    </source>
</reference>
<dbReference type="PANTHER" id="PTHR34846:SF10">
    <property type="entry name" value="CYTOPLASMIC PROTEIN"/>
    <property type="match status" value="1"/>
</dbReference>
<protein>
    <submittedName>
        <fullName evidence="2">Alkyl hydroperoxide reductase AhpD</fullName>
    </submittedName>
</protein>
<evidence type="ECO:0000259" key="1">
    <source>
        <dbReference type="Pfam" id="PF02627"/>
    </source>
</evidence>